<dbReference type="CTD" id="6749794"/>
<dbReference type="SUPFAM" id="SSF50729">
    <property type="entry name" value="PH domain-like"/>
    <property type="match status" value="1"/>
</dbReference>
<feature type="region of interest" description="Disordered" evidence="1">
    <location>
        <begin position="184"/>
        <end position="285"/>
    </location>
</feature>
<reference evidence="4 5" key="1">
    <citation type="journal article" date="2008" name="Nature">
        <title>The Trichoplax genome and the nature of placozoans.</title>
        <authorList>
            <person name="Srivastava M."/>
            <person name="Begovic E."/>
            <person name="Chapman J."/>
            <person name="Putnam N.H."/>
            <person name="Hellsten U."/>
            <person name="Kawashima T."/>
            <person name="Kuo A."/>
            <person name="Mitros T."/>
            <person name="Salamov A."/>
            <person name="Carpenter M.L."/>
            <person name="Signorovitch A.Y."/>
            <person name="Moreno M.A."/>
            <person name="Kamm K."/>
            <person name="Grimwood J."/>
            <person name="Schmutz J."/>
            <person name="Shapiro H."/>
            <person name="Grigoriev I.V."/>
            <person name="Buss L.W."/>
            <person name="Schierwater B."/>
            <person name="Dellaporta S.L."/>
            <person name="Rokhsar D.S."/>
        </authorList>
    </citation>
    <scope>NUCLEOTIDE SEQUENCE [LARGE SCALE GENOMIC DNA]</scope>
    <source>
        <strain evidence="4 5">Grell-BS-1999</strain>
    </source>
</reference>
<feature type="compositionally biased region" description="Polar residues" evidence="1">
    <location>
        <begin position="250"/>
        <end position="264"/>
    </location>
</feature>
<feature type="region of interest" description="Disordered" evidence="1">
    <location>
        <begin position="439"/>
        <end position="468"/>
    </location>
</feature>
<organism evidence="4 5">
    <name type="scientific">Trichoplax adhaerens</name>
    <name type="common">Trichoplax reptans</name>
    <dbReference type="NCBI Taxonomy" id="10228"/>
    <lineage>
        <taxon>Eukaryota</taxon>
        <taxon>Metazoa</taxon>
        <taxon>Placozoa</taxon>
        <taxon>Uniplacotomia</taxon>
        <taxon>Trichoplacea</taxon>
        <taxon>Trichoplacidae</taxon>
        <taxon>Trichoplax</taxon>
    </lineage>
</organism>
<dbReference type="PROSITE" id="PS50010">
    <property type="entry name" value="DH_2"/>
    <property type="match status" value="1"/>
</dbReference>
<evidence type="ECO:0000259" key="3">
    <source>
        <dbReference type="PROSITE" id="PS50010"/>
    </source>
</evidence>
<dbReference type="GO" id="GO:0035556">
    <property type="term" value="P:intracellular signal transduction"/>
    <property type="evidence" value="ECO:0007669"/>
    <property type="project" value="InterPro"/>
</dbReference>
<feature type="domain" description="PH" evidence="2">
    <location>
        <begin position="862"/>
        <end position="967"/>
    </location>
</feature>
<feature type="compositionally biased region" description="Polar residues" evidence="1">
    <location>
        <begin position="447"/>
        <end position="468"/>
    </location>
</feature>
<evidence type="ECO:0000313" key="4">
    <source>
        <dbReference type="EMBL" id="EDV28569.1"/>
    </source>
</evidence>
<dbReference type="SMART" id="SM00325">
    <property type="entry name" value="RhoGEF"/>
    <property type="match status" value="1"/>
</dbReference>
<dbReference type="PANTHER" id="PTHR12673:SF159">
    <property type="entry name" value="LD03170P"/>
    <property type="match status" value="1"/>
</dbReference>
<proteinExistence type="predicted"/>
<keyword evidence="5" id="KW-1185">Reference proteome</keyword>
<dbReference type="Gene3D" id="2.30.29.30">
    <property type="entry name" value="Pleckstrin-homology domain (PH domain)/Phosphotyrosine-binding domain (PTB)"/>
    <property type="match status" value="1"/>
</dbReference>
<feature type="domain" description="DH" evidence="3">
    <location>
        <begin position="656"/>
        <end position="831"/>
    </location>
</feature>
<dbReference type="InterPro" id="IPR000219">
    <property type="entry name" value="DH_dom"/>
</dbReference>
<dbReference type="PANTHER" id="PTHR12673">
    <property type="entry name" value="FACIOGENITAL DYSPLASIA PROTEIN"/>
    <property type="match status" value="1"/>
</dbReference>
<dbReference type="eggNOG" id="KOG4424">
    <property type="taxonomic scope" value="Eukaryota"/>
</dbReference>
<dbReference type="InterPro" id="IPR051092">
    <property type="entry name" value="FYVE_RhoGEF_PH"/>
</dbReference>
<dbReference type="EMBL" id="DS985241">
    <property type="protein sequence ID" value="EDV28569.1"/>
    <property type="molecule type" value="Genomic_DNA"/>
</dbReference>
<dbReference type="SUPFAM" id="SSF48065">
    <property type="entry name" value="DBL homology domain (DH-domain)"/>
    <property type="match status" value="1"/>
</dbReference>
<accession>B3RK49</accession>
<dbReference type="PhylomeDB" id="B3RK49"/>
<dbReference type="Pfam" id="PF00621">
    <property type="entry name" value="RhoGEF"/>
    <property type="match status" value="1"/>
</dbReference>
<dbReference type="Proteomes" id="UP000009022">
    <property type="component" value="Unassembled WGS sequence"/>
</dbReference>
<dbReference type="Gene3D" id="1.20.900.10">
    <property type="entry name" value="Dbl homology (DH) domain"/>
    <property type="match status" value="1"/>
</dbReference>
<dbReference type="GO" id="GO:0005085">
    <property type="term" value="F:guanyl-nucleotide exchange factor activity"/>
    <property type="evidence" value="ECO:0000318"/>
    <property type="project" value="GO_Central"/>
</dbReference>
<dbReference type="PROSITE" id="PS50003">
    <property type="entry name" value="PH_DOMAIN"/>
    <property type="match status" value="1"/>
</dbReference>
<evidence type="ECO:0000313" key="5">
    <source>
        <dbReference type="Proteomes" id="UP000009022"/>
    </source>
</evidence>
<evidence type="ECO:0000259" key="2">
    <source>
        <dbReference type="PROSITE" id="PS50003"/>
    </source>
</evidence>
<dbReference type="InterPro" id="IPR001331">
    <property type="entry name" value="GDS_CDC24_CS"/>
</dbReference>
<dbReference type="GeneID" id="6749794"/>
<dbReference type="SMART" id="SM00233">
    <property type="entry name" value="PH"/>
    <property type="match status" value="1"/>
</dbReference>
<sequence length="1101" mass="124367">MSSARIGVTRQLRHIRMENMEVNETVTTPLVNQESTIPAGKNVNSMISMFNSYSASKENRDNPIPRRKFGVDAPGYQSTPLIKKYTDTNRNMKKHKKILAISNLNNITNVTSSPNGNTQEENWNHIDEFKKDQKCDMVDVATSEFMCLSMVVNYNADESRNDLTTDMFTCNNEFNTSDNIEQSAHLEDEKPSNSNCFSAVNPPLTGEEAASDDCTQQDSKASEEASDNYNQDTKSGDPQGPGDENIDIGSISNLTNVSDSSAIQEYSDDGDNDNDLASNKKVPRQDSKEKFYNMLMAISQEYGINSTKDASPILNNYPKTIEEEVIEYSMQNSSNAPKSQVSLMANSECSSPTHHQTTKSRNTNYVTATSVNSPIAAPEITPVKIGYGVDSNPNINCEESPDARSQIDAQRDSPNTMLNSLCDNSVEKANLYEKKRQAMHKHKHQSYRTSTFINPPSLSDCNTSNEESPLAKTINSDINASIMQSAASRPEVRKRFNQCSPQDELSALPETNIGNIKIQLDLVKSPIPEAPTANSEESHVVYEESRYIDNTHMSNLSAGTSILKSSKRYRRLFGKKKNRFGDSVMSTNHNDTSMASNTSILGKRFKKKKKTLAAQQSTKLLMSLHGEELNDQTVQSMTLLAIHDDVAQQKLALAKKYRKVEAEVFQSERTYQRHLRVIIKHFLEPLRNHGYIPDAEIDGIFSNIEQILHVNEELLKRMTRFGIAEAFAALTPFLKLYSLYASNYDRAIHLIVKWEKISEDFASFKKSKESGSIVKGQKLMSLLIMPVQRIPRYKLLLEELLNLSRPGDKDYLKLKQSVEDITKVVEFVNEKIREHQDYDKVIMIQNKFKGNSAPNFVAPGRKLIKEGSLWKVCGKKSKIRMFFLFSDILVYARQAFTFGANNSIRNYECRGILPLSYCSIVEIFGGSENADAGGLVKLTCKGKSFLLYSNDRLEIQGWSKELKNAIRNALESRLSLKKLIVDSDVVRVKKKTTISLPPRRFSLRRKSRTPKRIKEYLSESCMDSLYPMRKELIPHHTPKVARYNRERSKNLETQKSNVKCDANEALLTPSKAVEDYRTGLDYVRKVLFKTSVLPTLPFTSE</sequence>
<dbReference type="PROSITE" id="PS00741">
    <property type="entry name" value="DH_1"/>
    <property type="match status" value="1"/>
</dbReference>
<dbReference type="STRING" id="10228.B3RK49"/>
<dbReference type="OrthoDB" id="245697at2759"/>
<dbReference type="HOGENOM" id="CLU_283183_0_0_1"/>
<dbReference type="AlphaFoldDB" id="B3RK49"/>
<dbReference type="InterPro" id="IPR001849">
    <property type="entry name" value="PH_domain"/>
</dbReference>
<name>B3RK49_TRIAD</name>
<dbReference type="InterPro" id="IPR011993">
    <property type="entry name" value="PH-like_dom_sf"/>
</dbReference>
<dbReference type="InParanoid" id="B3RK49"/>
<gene>
    <name evidence="4" type="ORF">TRIADDRAFT_51624</name>
</gene>
<dbReference type="KEGG" id="tad:TRIADDRAFT_51624"/>
<evidence type="ECO:0000256" key="1">
    <source>
        <dbReference type="SAM" id="MobiDB-lite"/>
    </source>
</evidence>
<dbReference type="RefSeq" id="XP_002107771.1">
    <property type="nucleotide sequence ID" value="XM_002107735.1"/>
</dbReference>
<protein>
    <recommendedName>
        <fullName evidence="6">DH domain-containing protein</fullName>
    </recommendedName>
</protein>
<dbReference type="GO" id="GO:0005737">
    <property type="term" value="C:cytoplasm"/>
    <property type="evidence" value="ECO:0000318"/>
    <property type="project" value="GO_Central"/>
</dbReference>
<evidence type="ECO:0008006" key="6">
    <source>
        <dbReference type="Google" id="ProtNLM"/>
    </source>
</evidence>
<dbReference type="CDD" id="cd00160">
    <property type="entry name" value="RhoGEF"/>
    <property type="match status" value="1"/>
</dbReference>
<dbReference type="InterPro" id="IPR035899">
    <property type="entry name" value="DBL_dom_sf"/>
</dbReference>